<evidence type="ECO:0000256" key="11">
    <source>
        <dbReference type="PIRSR" id="PIRSR001589-3"/>
    </source>
</evidence>
<dbReference type="GO" id="GO:0006529">
    <property type="term" value="P:asparagine biosynthetic process"/>
    <property type="evidence" value="ECO:0007669"/>
    <property type="project" value="UniProtKB-KW"/>
</dbReference>
<dbReference type="Gene3D" id="3.40.50.620">
    <property type="entry name" value="HUPs"/>
    <property type="match status" value="1"/>
</dbReference>
<comment type="catalytic activity">
    <reaction evidence="8">
        <text>L-aspartate + L-glutamine + ATP + H2O = L-asparagine + L-glutamate + AMP + diphosphate + H(+)</text>
        <dbReference type="Rhea" id="RHEA:12228"/>
        <dbReference type="ChEBI" id="CHEBI:15377"/>
        <dbReference type="ChEBI" id="CHEBI:15378"/>
        <dbReference type="ChEBI" id="CHEBI:29985"/>
        <dbReference type="ChEBI" id="CHEBI:29991"/>
        <dbReference type="ChEBI" id="CHEBI:30616"/>
        <dbReference type="ChEBI" id="CHEBI:33019"/>
        <dbReference type="ChEBI" id="CHEBI:58048"/>
        <dbReference type="ChEBI" id="CHEBI:58359"/>
        <dbReference type="ChEBI" id="CHEBI:456215"/>
        <dbReference type="EC" id="6.3.5.4"/>
    </reaction>
</comment>
<dbReference type="EC" id="6.3.5.4" evidence="3"/>
<feature type="domain" description="Glutamine amidotransferase type-2" evidence="12">
    <location>
        <begin position="2"/>
        <end position="213"/>
    </location>
</feature>
<dbReference type="CDD" id="cd00712">
    <property type="entry name" value="AsnB"/>
    <property type="match status" value="1"/>
</dbReference>
<dbReference type="GO" id="GO:0005829">
    <property type="term" value="C:cytosol"/>
    <property type="evidence" value="ECO:0007669"/>
    <property type="project" value="TreeGrafter"/>
</dbReference>
<evidence type="ECO:0000256" key="4">
    <source>
        <dbReference type="ARBA" id="ARBA00022741"/>
    </source>
</evidence>
<feature type="site" description="Important for beta-aspartyl-AMP intermediate formation" evidence="11">
    <location>
        <position position="370"/>
    </location>
</feature>
<evidence type="ECO:0000259" key="12">
    <source>
        <dbReference type="PROSITE" id="PS51278"/>
    </source>
</evidence>
<evidence type="ECO:0000256" key="3">
    <source>
        <dbReference type="ARBA" id="ARBA00012737"/>
    </source>
</evidence>
<protein>
    <recommendedName>
        <fullName evidence="3">asparagine synthase (glutamine-hydrolyzing)</fullName>
        <ecNumber evidence="3">6.3.5.4</ecNumber>
    </recommendedName>
</protein>
<dbReference type="PATRIC" id="fig|1330534.3.peg.3881"/>
<keyword evidence="9" id="KW-0028">Amino-acid biosynthesis</keyword>
<dbReference type="PANTHER" id="PTHR43284">
    <property type="entry name" value="ASPARAGINE SYNTHETASE (GLUTAMINE-HYDROLYZING)"/>
    <property type="match status" value="1"/>
</dbReference>
<dbReference type="STRING" id="1330534.L323_19560"/>
<dbReference type="InterPro" id="IPR006426">
    <property type="entry name" value="Asn_synth_AEB"/>
</dbReference>
<dbReference type="InterPro" id="IPR017932">
    <property type="entry name" value="GATase_2_dom"/>
</dbReference>
<evidence type="ECO:0000313" key="14">
    <source>
        <dbReference type="Proteomes" id="UP000016860"/>
    </source>
</evidence>
<dbReference type="OrthoDB" id="9763290at2"/>
<dbReference type="SUPFAM" id="SSF56235">
    <property type="entry name" value="N-terminal nucleophile aminohydrolases (Ntn hydrolases)"/>
    <property type="match status" value="1"/>
</dbReference>
<sequence length="621" mass="72388">MCGISGIFKTTGHERINKQEIFDMMDVLEHRGPDDSGHRLREYYGLGFRRLSIIDLQSGNQPIENEDGTICVICNGEIFNHIELREELLKKGHVFRSKSDVEVLVHLYEDLGERFLDRINGQFALAIIDEKRRSIMLARDQFGVMPLFYTLVDGTLLFASEIKALLTNPLVRREVDLVGMDQFFSLPHTVSPRTMFKNIKNLAPGHLMYAEAGKPDVILKQYWDLDYPLLNEEIERRSESYYMERIEELLLQSIKFRTRADVDVGAFLSGGLDSSLIVCMMKALSQNRRKIFSVDFENEEFSERKYQKIVAEQLEYEHYSVPFKVDDIAERLEKVIYHTEAPVKESYNSATMALAAKARAQGIKVILTGEGSDELFAGYPSYRFDQFRKLRNQNDLSSAEEKMLRSKVWGDPLFKYEADFLKLKEDKKAIYSQQLNGCFDDFDFTNHQLVDQSKIAGRHLIHQRSYIDLKVRLMDHLVSDHSDRMLMASSVEGRFPFLDINLVNFIRTVPPDFKLNNFKEKYILKQTAKKFVPEAIINREKYIFIAPGSPFLLRKNYDWINDLLSYETIKRQGYFNADEVERLKKKYLDPDFSLKTSIDTDYMLMIIMFCLFIKTFDMPSL</sequence>
<dbReference type="Gene3D" id="3.60.20.10">
    <property type="entry name" value="Glutamine Phosphoribosylpyrophosphate, subunit 1, domain 1"/>
    <property type="match status" value="1"/>
</dbReference>
<name>U4QWN4_9FIRM</name>
<dbReference type="EMBL" id="ATAY01000098">
    <property type="protein sequence ID" value="EPR07724.1"/>
    <property type="molecule type" value="Genomic_DNA"/>
</dbReference>
<dbReference type="PIRSF" id="PIRSF001589">
    <property type="entry name" value="Asn_synthetase_glu-h"/>
    <property type="match status" value="1"/>
</dbReference>
<keyword evidence="7 9" id="KW-0315">Glutamine amidotransferase</keyword>
<comment type="similarity">
    <text evidence="2">Belongs to the asparagine synthetase family.</text>
</comment>
<dbReference type="GO" id="GO:0005524">
    <property type="term" value="F:ATP binding"/>
    <property type="evidence" value="ECO:0007669"/>
    <property type="project" value="UniProtKB-KW"/>
</dbReference>
<evidence type="ECO:0000256" key="1">
    <source>
        <dbReference type="ARBA" id="ARBA00005187"/>
    </source>
</evidence>
<dbReference type="CDD" id="cd01991">
    <property type="entry name" value="Asn_synthase_B_C"/>
    <property type="match status" value="1"/>
</dbReference>
<dbReference type="Proteomes" id="UP000016860">
    <property type="component" value="Unassembled WGS sequence"/>
</dbReference>
<dbReference type="NCBIfam" id="TIGR01536">
    <property type="entry name" value="asn_synth_AEB"/>
    <property type="match status" value="1"/>
</dbReference>
<comment type="caution">
    <text evidence="13">The sequence shown here is derived from an EMBL/GenBank/DDBJ whole genome shotgun (WGS) entry which is preliminary data.</text>
</comment>
<organism evidence="13 14">
    <name type="scientific">Ruminiclostridium papyrosolvens C7</name>
    <dbReference type="NCBI Taxonomy" id="1330534"/>
    <lineage>
        <taxon>Bacteria</taxon>
        <taxon>Bacillati</taxon>
        <taxon>Bacillota</taxon>
        <taxon>Clostridia</taxon>
        <taxon>Eubacteriales</taxon>
        <taxon>Oscillospiraceae</taxon>
        <taxon>Ruminiclostridium</taxon>
    </lineage>
</organism>
<dbReference type="InterPro" id="IPR051786">
    <property type="entry name" value="ASN_synthetase/amidase"/>
</dbReference>
<dbReference type="AlphaFoldDB" id="U4QWN4"/>
<dbReference type="GO" id="GO:0004066">
    <property type="term" value="F:asparagine synthase (glutamine-hydrolyzing) activity"/>
    <property type="evidence" value="ECO:0007669"/>
    <property type="project" value="UniProtKB-EC"/>
</dbReference>
<accession>U4QWN4</accession>
<feature type="binding site" evidence="10">
    <location>
        <position position="294"/>
    </location>
    <ligand>
        <name>ATP</name>
        <dbReference type="ChEBI" id="CHEBI:30616"/>
    </ligand>
</feature>
<evidence type="ECO:0000256" key="10">
    <source>
        <dbReference type="PIRSR" id="PIRSR001589-2"/>
    </source>
</evidence>
<evidence type="ECO:0000256" key="9">
    <source>
        <dbReference type="PIRSR" id="PIRSR001589-1"/>
    </source>
</evidence>
<evidence type="ECO:0000256" key="5">
    <source>
        <dbReference type="ARBA" id="ARBA00022840"/>
    </source>
</evidence>
<keyword evidence="4 10" id="KW-0547">Nucleotide-binding</keyword>
<feature type="active site" description="For GATase activity" evidence="9">
    <location>
        <position position="2"/>
    </location>
</feature>
<dbReference type="InterPro" id="IPR033738">
    <property type="entry name" value="AsnB_N"/>
</dbReference>
<dbReference type="PROSITE" id="PS51278">
    <property type="entry name" value="GATASE_TYPE_2"/>
    <property type="match status" value="1"/>
</dbReference>
<evidence type="ECO:0000256" key="8">
    <source>
        <dbReference type="ARBA" id="ARBA00048741"/>
    </source>
</evidence>
<keyword evidence="6 9" id="KW-0061">Asparagine biosynthesis</keyword>
<evidence type="ECO:0000256" key="6">
    <source>
        <dbReference type="ARBA" id="ARBA00022888"/>
    </source>
</evidence>
<dbReference type="InterPro" id="IPR014729">
    <property type="entry name" value="Rossmann-like_a/b/a_fold"/>
</dbReference>
<reference evidence="13 14" key="1">
    <citation type="journal article" date="2013" name="Genome Announc.">
        <title>Draft Genome Sequence of the Cellulolytic Bacterium Clostridium papyrosolvens C7 (ATCC 700395).</title>
        <authorList>
            <person name="Zepeda V."/>
            <person name="Dassa B."/>
            <person name="Borovok I."/>
            <person name="Lamed R."/>
            <person name="Bayer E.A."/>
            <person name="Cate J.H."/>
        </authorList>
    </citation>
    <scope>NUCLEOTIDE SEQUENCE [LARGE SCALE GENOMIC DNA]</scope>
    <source>
        <strain evidence="13 14">C7</strain>
    </source>
</reference>
<gene>
    <name evidence="13" type="ORF">L323_19560</name>
</gene>
<evidence type="ECO:0000256" key="2">
    <source>
        <dbReference type="ARBA" id="ARBA00005752"/>
    </source>
</evidence>
<dbReference type="InterPro" id="IPR029055">
    <property type="entry name" value="Ntn_hydrolases_N"/>
</dbReference>
<dbReference type="PANTHER" id="PTHR43284:SF1">
    <property type="entry name" value="ASPARAGINE SYNTHETASE"/>
    <property type="match status" value="1"/>
</dbReference>
<dbReference type="RefSeq" id="WP_020817264.1">
    <property type="nucleotide sequence ID" value="NZ_ATAY01000098.1"/>
</dbReference>
<dbReference type="InterPro" id="IPR001962">
    <property type="entry name" value="Asn_synthase"/>
</dbReference>
<dbReference type="Pfam" id="PF13537">
    <property type="entry name" value="GATase_7"/>
    <property type="match status" value="1"/>
</dbReference>
<evidence type="ECO:0000256" key="7">
    <source>
        <dbReference type="ARBA" id="ARBA00022962"/>
    </source>
</evidence>
<proteinExistence type="inferred from homology"/>
<keyword evidence="5 10" id="KW-0067">ATP-binding</keyword>
<evidence type="ECO:0000313" key="13">
    <source>
        <dbReference type="EMBL" id="EPR07724.1"/>
    </source>
</evidence>
<feature type="binding site" evidence="10">
    <location>
        <position position="100"/>
    </location>
    <ligand>
        <name>L-glutamine</name>
        <dbReference type="ChEBI" id="CHEBI:58359"/>
    </ligand>
</feature>
<comment type="pathway">
    <text evidence="1">Amino-acid biosynthesis; L-asparagine biosynthesis; L-asparagine from L-aspartate (L-Gln route): step 1/1.</text>
</comment>
<dbReference type="SUPFAM" id="SSF52402">
    <property type="entry name" value="Adenine nucleotide alpha hydrolases-like"/>
    <property type="match status" value="1"/>
</dbReference>
<dbReference type="Pfam" id="PF00733">
    <property type="entry name" value="Asn_synthase"/>
    <property type="match status" value="1"/>
</dbReference>